<gene>
    <name evidence="1" type="ORF">HKK74_30080</name>
</gene>
<dbReference type="Proteomes" id="UP000805614">
    <property type="component" value="Unassembled WGS sequence"/>
</dbReference>
<sequence>MESTPEAMERIHATFRRVLSDGLRQDAVSGASGEQIAGLAAAQSVTNLPGALHQVYHLIGARSALWLAGSPFGTALDGRAAKSRALATLARLGDPFADASAMYVLVAYGERTFHVIDGPDLSTDDPPVWLISEDEAVIRGWDAVSEWFSAMAPDVGLYRERLHLMRQSGDPAPPWARHLTGA</sequence>
<keyword evidence="2" id="KW-1185">Reference proteome</keyword>
<accession>A0ABR7LZA6</accession>
<evidence type="ECO:0008006" key="3">
    <source>
        <dbReference type="Google" id="ProtNLM"/>
    </source>
</evidence>
<organism evidence="1 2">
    <name type="scientific">Actinomadura alba</name>
    <dbReference type="NCBI Taxonomy" id="406431"/>
    <lineage>
        <taxon>Bacteria</taxon>
        <taxon>Bacillati</taxon>
        <taxon>Actinomycetota</taxon>
        <taxon>Actinomycetes</taxon>
        <taxon>Streptosporangiales</taxon>
        <taxon>Thermomonosporaceae</taxon>
        <taxon>Actinomadura</taxon>
    </lineage>
</organism>
<name>A0ABR7LZA6_9ACTN</name>
<proteinExistence type="predicted"/>
<comment type="caution">
    <text evidence="1">The sequence shown here is derived from an EMBL/GenBank/DDBJ whole genome shotgun (WGS) entry which is preliminary data.</text>
</comment>
<dbReference type="EMBL" id="JABVEC010000030">
    <property type="protein sequence ID" value="MBC6469708.1"/>
    <property type="molecule type" value="Genomic_DNA"/>
</dbReference>
<evidence type="ECO:0000313" key="1">
    <source>
        <dbReference type="EMBL" id="MBC6469708.1"/>
    </source>
</evidence>
<protein>
    <recommendedName>
        <fullName evidence="3">SMI1/KNR4 family protein</fullName>
    </recommendedName>
</protein>
<dbReference type="RefSeq" id="WP_187246753.1">
    <property type="nucleotide sequence ID" value="NZ_BAAAOK010000006.1"/>
</dbReference>
<evidence type="ECO:0000313" key="2">
    <source>
        <dbReference type="Proteomes" id="UP000805614"/>
    </source>
</evidence>
<reference evidence="1 2" key="1">
    <citation type="submission" date="2020-06" db="EMBL/GenBank/DDBJ databases">
        <title>Actinomadura xiongansis sp. nov., isolated from soil of Baiyangdian.</title>
        <authorList>
            <person name="Zhang X."/>
        </authorList>
    </citation>
    <scope>NUCLEOTIDE SEQUENCE [LARGE SCALE GENOMIC DNA]</scope>
    <source>
        <strain evidence="1 2">HBUM206468</strain>
    </source>
</reference>